<dbReference type="Proteomes" id="UP000839827">
    <property type="component" value="Unassembled WGS sequence"/>
</dbReference>
<name>A0A5U9KYX6_SALNE</name>
<reference evidence="1" key="1">
    <citation type="submission" date="2018-07" db="EMBL/GenBank/DDBJ databases">
        <authorList>
            <person name="Ashton P.M."/>
            <person name="Dallman T."/>
            <person name="Nair S."/>
            <person name="De Pinna E."/>
            <person name="Peters T."/>
            <person name="Grant K."/>
        </authorList>
    </citation>
    <scope>NUCLEOTIDE SEQUENCE [LARGE SCALE GENOMIC DNA]</scope>
    <source>
        <strain evidence="3">271153</strain>
        <strain evidence="1">436933</strain>
        <strain evidence="2">500372</strain>
    </source>
</reference>
<dbReference type="EMBL" id="AAGUYM010000069">
    <property type="protein sequence ID" value="EBS2696353.1"/>
    <property type="molecule type" value="Genomic_DNA"/>
</dbReference>
<gene>
    <name evidence="1" type="ORF">DRY71_27235</name>
    <name evidence="3" type="ORF">E1A34_26780</name>
    <name evidence="2" type="ORF">EVG73_24420</name>
</gene>
<evidence type="ECO:0000313" key="1">
    <source>
        <dbReference type="EMBL" id="EBS2696353.1"/>
    </source>
</evidence>
<protein>
    <submittedName>
        <fullName evidence="1">Uncharacterized protein</fullName>
    </submittedName>
</protein>
<comment type="caution">
    <text evidence="1">The sequence shown here is derived from an EMBL/GenBank/DDBJ whole genome shotgun (WGS) entry which is preliminary data.</text>
</comment>
<sequence length="45" mass="5502">MSQLFWCDTLLQVRTWWLFTDYGANPSVQRRYKNEPLYRTEESAT</sequence>
<accession>A0A5U9KYX6</accession>
<evidence type="ECO:0000313" key="3">
    <source>
        <dbReference type="EMBL" id="ECB7109595.1"/>
    </source>
</evidence>
<dbReference type="AlphaFoldDB" id="A0A5U9KYX6"/>
<organism evidence="1">
    <name type="scientific">Salmonella newport</name>
    <dbReference type="NCBI Taxonomy" id="108619"/>
    <lineage>
        <taxon>Bacteria</taxon>
        <taxon>Pseudomonadati</taxon>
        <taxon>Pseudomonadota</taxon>
        <taxon>Gammaproteobacteria</taxon>
        <taxon>Enterobacterales</taxon>
        <taxon>Enterobacteriaceae</taxon>
        <taxon>Salmonella</taxon>
    </lineage>
</organism>
<dbReference type="EMBL" id="AAHYLK010000054">
    <property type="protein sequence ID" value="ECB7109595.1"/>
    <property type="molecule type" value="Genomic_DNA"/>
</dbReference>
<evidence type="ECO:0000313" key="2">
    <source>
        <dbReference type="EMBL" id="ECB1915484.1"/>
    </source>
</evidence>
<dbReference type="EMBL" id="AAHWTY010000111">
    <property type="protein sequence ID" value="ECB1915484.1"/>
    <property type="molecule type" value="Genomic_DNA"/>
</dbReference>
<dbReference type="Proteomes" id="UP000839726">
    <property type="component" value="Unassembled WGS sequence"/>
</dbReference>
<proteinExistence type="predicted"/>